<dbReference type="PANTHER" id="PTHR36699:SF1">
    <property type="entry name" value="L,D-TRANSPEPTIDASE YAFK-RELATED"/>
    <property type="match status" value="1"/>
</dbReference>
<dbReference type="PANTHER" id="PTHR36699">
    <property type="entry name" value="LD-TRANSPEPTIDASE"/>
    <property type="match status" value="1"/>
</dbReference>
<comment type="caution">
    <text evidence="9">The sequence shown here is derived from an EMBL/GenBank/DDBJ whole genome shotgun (WGS) entry which is preliminary data.</text>
</comment>
<feature type="active site" description="Proton donor/acceptor" evidence="7">
    <location>
        <position position="122"/>
    </location>
</feature>
<dbReference type="UniPathway" id="UPA00219"/>
<evidence type="ECO:0000256" key="3">
    <source>
        <dbReference type="ARBA" id="ARBA00022679"/>
    </source>
</evidence>
<evidence type="ECO:0000313" key="9">
    <source>
        <dbReference type="EMBL" id="MBJ6725201.1"/>
    </source>
</evidence>
<dbReference type="GO" id="GO:0009252">
    <property type="term" value="P:peptidoglycan biosynthetic process"/>
    <property type="evidence" value="ECO:0007669"/>
    <property type="project" value="UniProtKB-UniPathway"/>
</dbReference>
<sequence>MRISSIFTILLALALALPVVVRSEPGPASLYADRLVVIKSQKRLFLYREGTLLKTYKVALGKKMGPKTRQGDCRTPEGSYRIDGRRRDSRFYKALHISYPNADDERNAHSTGCLPGGNIEIHGLPKGYEDLAAIHTRHNWTSGCIAVSNQEIDELWQLVPDGTPIEIRP</sequence>
<keyword evidence="3" id="KW-0808">Transferase</keyword>
<evidence type="ECO:0000256" key="1">
    <source>
        <dbReference type="ARBA" id="ARBA00004752"/>
    </source>
</evidence>
<evidence type="ECO:0000256" key="4">
    <source>
        <dbReference type="ARBA" id="ARBA00022960"/>
    </source>
</evidence>
<evidence type="ECO:0000256" key="2">
    <source>
        <dbReference type="ARBA" id="ARBA00005992"/>
    </source>
</evidence>
<proteinExistence type="inferred from homology"/>
<dbReference type="RefSeq" id="WP_199384094.1">
    <property type="nucleotide sequence ID" value="NZ_JAEMHM010000008.1"/>
</dbReference>
<dbReference type="GO" id="GO:0004180">
    <property type="term" value="F:carboxypeptidase activity"/>
    <property type="evidence" value="ECO:0007669"/>
    <property type="project" value="UniProtKB-ARBA"/>
</dbReference>
<keyword evidence="5 7" id="KW-0573">Peptidoglycan synthesis</keyword>
<evidence type="ECO:0000256" key="6">
    <source>
        <dbReference type="ARBA" id="ARBA00023316"/>
    </source>
</evidence>
<dbReference type="GO" id="GO:0016740">
    <property type="term" value="F:transferase activity"/>
    <property type="evidence" value="ECO:0007669"/>
    <property type="project" value="UniProtKB-KW"/>
</dbReference>
<feature type="domain" description="L,D-TPase catalytic" evidence="8">
    <location>
        <begin position="33"/>
        <end position="168"/>
    </location>
</feature>
<dbReference type="AlphaFoldDB" id="A0A8J7J7H8"/>
<keyword evidence="6 7" id="KW-0961">Cell wall biogenesis/degradation</keyword>
<accession>A0A8J7J7H8</accession>
<dbReference type="InterPro" id="IPR005490">
    <property type="entry name" value="LD_TPept_cat_dom"/>
</dbReference>
<evidence type="ECO:0000256" key="7">
    <source>
        <dbReference type="PROSITE-ProRule" id="PRU01373"/>
    </source>
</evidence>
<dbReference type="CDD" id="cd16913">
    <property type="entry name" value="YkuD_like"/>
    <property type="match status" value="1"/>
</dbReference>
<comment type="similarity">
    <text evidence="2">Belongs to the YkuD family.</text>
</comment>
<organism evidence="9 10">
    <name type="scientific">Geomesophilobacter sediminis</name>
    <dbReference type="NCBI Taxonomy" id="2798584"/>
    <lineage>
        <taxon>Bacteria</taxon>
        <taxon>Pseudomonadati</taxon>
        <taxon>Thermodesulfobacteriota</taxon>
        <taxon>Desulfuromonadia</taxon>
        <taxon>Geobacterales</taxon>
        <taxon>Geobacteraceae</taxon>
        <taxon>Geomesophilobacter</taxon>
    </lineage>
</organism>
<keyword evidence="10" id="KW-1185">Reference proteome</keyword>
<evidence type="ECO:0000256" key="5">
    <source>
        <dbReference type="ARBA" id="ARBA00022984"/>
    </source>
</evidence>
<dbReference type="InterPro" id="IPR038063">
    <property type="entry name" value="Transpep_catalytic_dom"/>
</dbReference>
<feature type="active site" description="Nucleophile" evidence="7">
    <location>
        <position position="144"/>
    </location>
</feature>
<name>A0A8J7J7H8_9BACT</name>
<keyword evidence="4 7" id="KW-0133">Cell shape</keyword>
<dbReference type="SUPFAM" id="SSF141523">
    <property type="entry name" value="L,D-transpeptidase catalytic domain-like"/>
    <property type="match status" value="1"/>
</dbReference>
<reference evidence="9" key="1">
    <citation type="submission" date="2020-12" db="EMBL/GenBank/DDBJ databases">
        <title>Geomonas sp. Red875, isolated from river sediment.</title>
        <authorList>
            <person name="Xu Z."/>
            <person name="Zhang Z."/>
            <person name="Masuda Y."/>
            <person name="Itoh H."/>
            <person name="Senoo K."/>
        </authorList>
    </citation>
    <scope>NUCLEOTIDE SEQUENCE</scope>
    <source>
        <strain evidence="9">Red875</strain>
    </source>
</reference>
<protein>
    <submittedName>
        <fullName evidence="9">L,D-transpeptidase family protein</fullName>
    </submittedName>
</protein>
<comment type="pathway">
    <text evidence="1 7">Cell wall biogenesis; peptidoglycan biosynthesis.</text>
</comment>
<dbReference type="Proteomes" id="UP000636888">
    <property type="component" value="Unassembled WGS sequence"/>
</dbReference>
<dbReference type="EMBL" id="JAEMHM010000008">
    <property type="protein sequence ID" value="MBJ6725201.1"/>
    <property type="molecule type" value="Genomic_DNA"/>
</dbReference>
<gene>
    <name evidence="9" type="ORF">JFN93_10815</name>
</gene>
<evidence type="ECO:0000313" key="10">
    <source>
        <dbReference type="Proteomes" id="UP000636888"/>
    </source>
</evidence>
<dbReference type="Gene3D" id="2.40.440.10">
    <property type="entry name" value="L,D-transpeptidase catalytic domain-like"/>
    <property type="match status" value="1"/>
</dbReference>
<dbReference type="GO" id="GO:0071555">
    <property type="term" value="P:cell wall organization"/>
    <property type="evidence" value="ECO:0007669"/>
    <property type="project" value="UniProtKB-UniRule"/>
</dbReference>
<dbReference type="GO" id="GO:0008360">
    <property type="term" value="P:regulation of cell shape"/>
    <property type="evidence" value="ECO:0007669"/>
    <property type="project" value="UniProtKB-UniRule"/>
</dbReference>
<dbReference type="PROSITE" id="PS52029">
    <property type="entry name" value="LD_TPASE"/>
    <property type="match status" value="1"/>
</dbReference>
<evidence type="ECO:0000259" key="8">
    <source>
        <dbReference type="PROSITE" id="PS52029"/>
    </source>
</evidence>
<dbReference type="Pfam" id="PF03734">
    <property type="entry name" value="YkuD"/>
    <property type="match status" value="1"/>
</dbReference>